<accession>A0A1Y5Y6D6</accession>
<dbReference type="GO" id="GO:0051301">
    <property type="term" value="P:cell division"/>
    <property type="evidence" value="ECO:0007669"/>
    <property type="project" value="UniProtKB-KW"/>
</dbReference>
<dbReference type="AlphaFoldDB" id="A0A1Y5Y6D6"/>
<dbReference type="InterPro" id="IPR045087">
    <property type="entry name" value="Cu-oxidase_fam"/>
</dbReference>
<feature type="domain" description="Plastocyanin-like" evidence="5">
    <location>
        <begin position="412"/>
        <end position="520"/>
    </location>
</feature>
<name>A0A1Y5Y6D6_KIBAR</name>
<sequence length="521" mass="57668">MRHKLSRRRLFGLAAVAVGGAVNLSTSGCGLVSTGEPGTLLRSTIPIPEPYQVPLPIPPVLQPSHTDATTDYYEITQQPAVAEIIPGYRTPLWTYQGTFPGPTLVSRSGRRTVVKHVNKLPHPVVVHLHGGHTPQDSDGYPGDMILPDGGHTDHLAHMGMMPALPGIPVVGSREYVYPFEQRAATLWYHDHRMGFTGQSVWYGLAGFHLVHDDEEDRLPLPCGDRDIPLLITDRAFDADGAMPYPSVHPDLHSPGVTPPYMNGVLGDVILVNGAPSPITRVQRLRYRLRLLNASNARRYRFELDPQPPGGGGIVQIGSDGGLLDRPRAHDSLQLASAERADVVIDFARYAPGTRVRLRNTLGTGRTTEVLAFDVSSHASVDDTMVPEQLSTMRLLDPATATVTRDFLFQNRGEEDGWMINGQPYDPARPLATPRLGEVERWRFITDVHHPVHLHLDHFQVLARDGEEPGPYDHGWKDTLGLEPAQAAEILVRFTDYPGRYMLHCHNLEHEDMAMMADYLVT</sequence>
<reference evidence="7 8" key="1">
    <citation type="submission" date="2017-04" db="EMBL/GenBank/DDBJ databases">
        <authorList>
            <person name="Afonso C.L."/>
            <person name="Miller P.J."/>
            <person name="Scott M.A."/>
            <person name="Spackman E."/>
            <person name="Goraichik I."/>
            <person name="Dimitrov K.M."/>
            <person name="Suarez D.L."/>
            <person name="Swayne D.E."/>
        </authorList>
    </citation>
    <scope>NUCLEOTIDE SEQUENCE [LARGE SCALE GENOMIC DNA]</scope>
    <source>
        <strain evidence="7 8">DSM 43828</strain>
    </source>
</reference>
<evidence type="ECO:0000313" key="8">
    <source>
        <dbReference type="Proteomes" id="UP000192674"/>
    </source>
</evidence>
<protein>
    <submittedName>
        <fullName evidence="7">Multicopper oxidase with three cupredoxin domains (Includes cell division protein FtsP and spore coat protein CotA)</fullName>
    </submittedName>
</protein>
<keyword evidence="7" id="KW-0167">Capsid protein</keyword>
<dbReference type="RefSeq" id="WP_084434174.1">
    <property type="nucleotide sequence ID" value="NZ_FWXV01000014.1"/>
</dbReference>
<feature type="domain" description="Plastocyanin-like" evidence="6">
    <location>
        <begin position="167"/>
        <end position="214"/>
    </location>
</feature>
<keyword evidence="4" id="KW-0732">Signal</keyword>
<keyword evidence="3" id="KW-0560">Oxidoreductase</keyword>
<organism evidence="7 8">
    <name type="scientific">Kibdelosporangium aridum</name>
    <dbReference type="NCBI Taxonomy" id="2030"/>
    <lineage>
        <taxon>Bacteria</taxon>
        <taxon>Bacillati</taxon>
        <taxon>Actinomycetota</taxon>
        <taxon>Actinomycetes</taxon>
        <taxon>Pseudonocardiales</taxon>
        <taxon>Pseudonocardiaceae</taxon>
        <taxon>Kibdelosporangium</taxon>
    </lineage>
</organism>
<dbReference type="GO" id="GO:0005507">
    <property type="term" value="F:copper ion binding"/>
    <property type="evidence" value="ECO:0007669"/>
    <property type="project" value="InterPro"/>
</dbReference>
<evidence type="ECO:0000256" key="2">
    <source>
        <dbReference type="ARBA" id="ARBA00022723"/>
    </source>
</evidence>
<feature type="domain" description="Plastocyanin-like" evidence="6">
    <location>
        <begin position="87"/>
        <end position="146"/>
    </location>
</feature>
<gene>
    <name evidence="7" type="ORF">SAMN05661093_10007</name>
</gene>
<evidence type="ECO:0000256" key="4">
    <source>
        <dbReference type="SAM" id="SignalP"/>
    </source>
</evidence>
<dbReference type="InterPro" id="IPR011707">
    <property type="entry name" value="Cu-oxidase-like_N"/>
</dbReference>
<keyword evidence="7" id="KW-0946">Virion</keyword>
<dbReference type="PROSITE" id="PS51257">
    <property type="entry name" value="PROKAR_LIPOPROTEIN"/>
    <property type="match status" value="1"/>
</dbReference>
<dbReference type="OrthoDB" id="345021at2"/>
<dbReference type="InterPro" id="IPR008972">
    <property type="entry name" value="Cupredoxin"/>
</dbReference>
<dbReference type="GO" id="GO:0016491">
    <property type="term" value="F:oxidoreductase activity"/>
    <property type="evidence" value="ECO:0007669"/>
    <property type="project" value="UniProtKB-KW"/>
</dbReference>
<dbReference type="Pfam" id="PF07732">
    <property type="entry name" value="Cu-oxidase_3"/>
    <property type="match status" value="2"/>
</dbReference>
<dbReference type="EMBL" id="FWXV01000014">
    <property type="protein sequence ID" value="SMD26424.1"/>
    <property type="molecule type" value="Genomic_DNA"/>
</dbReference>
<keyword evidence="7" id="KW-0131">Cell cycle</keyword>
<evidence type="ECO:0000313" key="7">
    <source>
        <dbReference type="EMBL" id="SMD26424.1"/>
    </source>
</evidence>
<dbReference type="Gene3D" id="2.60.40.420">
    <property type="entry name" value="Cupredoxins - blue copper proteins"/>
    <property type="match status" value="3"/>
</dbReference>
<dbReference type="PANTHER" id="PTHR48267">
    <property type="entry name" value="CUPREDOXIN SUPERFAMILY PROTEIN"/>
    <property type="match status" value="1"/>
</dbReference>
<dbReference type="Proteomes" id="UP000192674">
    <property type="component" value="Unassembled WGS sequence"/>
</dbReference>
<evidence type="ECO:0000259" key="6">
    <source>
        <dbReference type="Pfam" id="PF07732"/>
    </source>
</evidence>
<dbReference type="PANTHER" id="PTHR48267:SF1">
    <property type="entry name" value="BILIRUBIN OXIDASE"/>
    <property type="match status" value="1"/>
</dbReference>
<dbReference type="InterPro" id="IPR002355">
    <property type="entry name" value="Cu_oxidase_Cu_BS"/>
</dbReference>
<evidence type="ECO:0000259" key="5">
    <source>
        <dbReference type="Pfam" id="PF07731"/>
    </source>
</evidence>
<dbReference type="SUPFAM" id="SSF49503">
    <property type="entry name" value="Cupredoxins"/>
    <property type="match status" value="3"/>
</dbReference>
<evidence type="ECO:0000256" key="3">
    <source>
        <dbReference type="ARBA" id="ARBA00023002"/>
    </source>
</evidence>
<comment type="similarity">
    <text evidence="1">Belongs to the multicopper oxidase family.</text>
</comment>
<dbReference type="Pfam" id="PF07731">
    <property type="entry name" value="Cu-oxidase_2"/>
    <property type="match status" value="1"/>
</dbReference>
<keyword evidence="2" id="KW-0479">Metal-binding</keyword>
<keyword evidence="7" id="KW-0132">Cell division</keyword>
<proteinExistence type="inferred from homology"/>
<feature type="signal peptide" evidence="4">
    <location>
        <begin position="1"/>
        <end position="20"/>
    </location>
</feature>
<keyword evidence="8" id="KW-1185">Reference proteome</keyword>
<dbReference type="PROSITE" id="PS00080">
    <property type="entry name" value="MULTICOPPER_OXIDASE2"/>
    <property type="match status" value="1"/>
</dbReference>
<evidence type="ECO:0000256" key="1">
    <source>
        <dbReference type="ARBA" id="ARBA00010609"/>
    </source>
</evidence>
<feature type="chain" id="PRO_5039208280" evidence="4">
    <location>
        <begin position="21"/>
        <end position="521"/>
    </location>
</feature>
<dbReference type="InterPro" id="IPR011706">
    <property type="entry name" value="Cu-oxidase_C"/>
</dbReference>